<proteinExistence type="predicted"/>
<dbReference type="PANTHER" id="PTHR35936">
    <property type="entry name" value="MEMBRANE-BOUND LYTIC MUREIN TRANSGLYCOSYLASE F"/>
    <property type="match status" value="1"/>
</dbReference>
<protein>
    <submittedName>
        <fullName evidence="4">Transporter substrate-binding domain-containing protein</fullName>
    </submittedName>
</protein>
<feature type="chain" id="PRO_5043885069" evidence="2">
    <location>
        <begin position="25"/>
        <end position="320"/>
    </location>
</feature>
<dbReference type="RefSeq" id="WP_348788791.1">
    <property type="nucleotide sequence ID" value="NZ_CP157390.1"/>
</dbReference>
<evidence type="ECO:0000259" key="3">
    <source>
        <dbReference type="SMART" id="SM00062"/>
    </source>
</evidence>
<dbReference type="Gene3D" id="3.40.190.10">
    <property type="entry name" value="Periplasmic binding protein-like II"/>
    <property type="match status" value="2"/>
</dbReference>
<gene>
    <name evidence="4" type="ORF">AAME72_03180</name>
</gene>
<evidence type="ECO:0000313" key="4">
    <source>
        <dbReference type="EMBL" id="XBM48870.1"/>
    </source>
</evidence>
<dbReference type="EMBL" id="CP157390">
    <property type="protein sequence ID" value="XBM48870.1"/>
    <property type="molecule type" value="Genomic_DNA"/>
</dbReference>
<dbReference type="InterPro" id="IPR001638">
    <property type="entry name" value="Solute-binding_3/MltF_N"/>
</dbReference>
<sequence>MRSTTLIRTTLVVAFAGLVAASLAGCGAQSLGDTADAKGGPAAAAMPVPSDEPAKSVIESVKADADLTAKLPAGMASAGIKWTTSVGYPPMEKWGANGKDVIGVDAAIAQAISRKLGTGMTIQDQEFNSMIPGLISGRYDALVSSMTDNAERRKTTTFVDYVKAGNAFLVMAGNPQHIQKPQDLCGKTVAVVASGSSAGLAEQYSADCTKAGSPAYNILKFEGDSEANLAVQSGRAVATITDYPVAEDRAADKANNVAAVKIEGDESLWGIGIDNSKKEFASVVQKALQALMDDGSYGKILEAYHVSGMAIDSASINGGA</sequence>
<organism evidence="4">
    <name type="scientific">Leifsonia sp. NPDC080035</name>
    <dbReference type="NCBI Taxonomy" id="3143936"/>
    <lineage>
        <taxon>Bacteria</taxon>
        <taxon>Bacillati</taxon>
        <taxon>Actinomycetota</taxon>
        <taxon>Actinomycetes</taxon>
        <taxon>Micrococcales</taxon>
        <taxon>Microbacteriaceae</taxon>
        <taxon>Leifsonia</taxon>
    </lineage>
</organism>
<reference evidence="4" key="1">
    <citation type="submission" date="2024-05" db="EMBL/GenBank/DDBJ databases">
        <title>The Natural Products Discovery Center: Release of the First 8490 Sequenced Strains for Exploring Actinobacteria Biosynthetic Diversity.</title>
        <authorList>
            <person name="Kalkreuter E."/>
            <person name="Kautsar S.A."/>
            <person name="Yang D."/>
            <person name="Bader C.D."/>
            <person name="Teijaro C.N."/>
            <person name="Fluegel L."/>
            <person name="Davis C.M."/>
            <person name="Simpson J.R."/>
            <person name="Lauterbach L."/>
            <person name="Steele A.D."/>
            <person name="Gui C."/>
            <person name="Meng S."/>
            <person name="Li G."/>
            <person name="Viehrig K."/>
            <person name="Ye F."/>
            <person name="Su P."/>
            <person name="Kiefer A.F."/>
            <person name="Nichols A."/>
            <person name="Cepeda A.J."/>
            <person name="Yan W."/>
            <person name="Fan B."/>
            <person name="Jiang Y."/>
            <person name="Adhikari A."/>
            <person name="Zheng C.-J."/>
            <person name="Schuster L."/>
            <person name="Cowan T.M."/>
            <person name="Smanski M.J."/>
            <person name="Chevrette M.G."/>
            <person name="de Carvalho L.P.S."/>
            <person name="Shen B."/>
        </authorList>
    </citation>
    <scope>NUCLEOTIDE SEQUENCE</scope>
    <source>
        <strain evidence="4">NPDC080035</strain>
    </source>
</reference>
<feature type="signal peptide" evidence="2">
    <location>
        <begin position="1"/>
        <end position="24"/>
    </location>
</feature>
<accession>A0AAU7GDE7</accession>
<name>A0AAU7GDE7_9MICO</name>
<dbReference type="SUPFAM" id="SSF53850">
    <property type="entry name" value="Periplasmic binding protein-like II"/>
    <property type="match status" value="1"/>
</dbReference>
<dbReference type="PANTHER" id="PTHR35936:SF17">
    <property type="entry name" value="ARGININE-BINDING EXTRACELLULAR PROTEIN ARTP"/>
    <property type="match status" value="1"/>
</dbReference>
<evidence type="ECO:0000256" key="2">
    <source>
        <dbReference type="SAM" id="SignalP"/>
    </source>
</evidence>
<evidence type="ECO:0000256" key="1">
    <source>
        <dbReference type="ARBA" id="ARBA00022729"/>
    </source>
</evidence>
<feature type="domain" description="Solute-binding protein family 3/N-terminal" evidence="3">
    <location>
        <begin position="83"/>
        <end position="308"/>
    </location>
</feature>
<dbReference type="PROSITE" id="PS51257">
    <property type="entry name" value="PROKAR_LIPOPROTEIN"/>
    <property type="match status" value="1"/>
</dbReference>
<dbReference type="SMART" id="SM00062">
    <property type="entry name" value="PBPb"/>
    <property type="match status" value="1"/>
</dbReference>
<dbReference type="Pfam" id="PF00497">
    <property type="entry name" value="SBP_bac_3"/>
    <property type="match status" value="1"/>
</dbReference>
<keyword evidence="1 2" id="KW-0732">Signal</keyword>
<dbReference type="AlphaFoldDB" id="A0AAU7GDE7"/>